<gene>
    <name evidence="1" type="ORF">RHMOL_Rhmol04G0319800</name>
</gene>
<comment type="caution">
    <text evidence="1">The sequence shown here is derived from an EMBL/GenBank/DDBJ whole genome shotgun (WGS) entry which is preliminary data.</text>
</comment>
<name>A0ACC0P8Y5_RHOML</name>
<organism evidence="1 2">
    <name type="scientific">Rhododendron molle</name>
    <name type="common">Chinese azalea</name>
    <name type="synonym">Azalea mollis</name>
    <dbReference type="NCBI Taxonomy" id="49168"/>
    <lineage>
        <taxon>Eukaryota</taxon>
        <taxon>Viridiplantae</taxon>
        <taxon>Streptophyta</taxon>
        <taxon>Embryophyta</taxon>
        <taxon>Tracheophyta</taxon>
        <taxon>Spermatophyta</taxon>
        <taxon>Magnoliopsida</taxon>
        <taxon>eudicotyledons</taxon>
        <taxon>Gunneridae</taxon>
        <taxon>Pentapetalae</taxon>
        <taxon>asterids</taxon>
        <taxon>Ericales</taxon>
        <taxon>Ericaceae</taxon>
        <taxon>Ericoideae</taxon>
        <taxon>Rhodoreae</taxon>
        <taxon>Rhododendron</taxon>
    </lineage>
</organism>
<protein>
    <submittedName>
        <fullName evidence="1">Uncharacterized protein</fullName>
    </submittedName>
</protein>
<dbReference type="EMBL" id="CM046391">
    <property type="protein sequence ID" value="KAI8561203.1"/>
    <property type="molecule type" value="Genomic_DNA"/>
</dbReference>
<accession>A0ACC0P8Y5</accession>
<reference evidence="1" key="1">
    <citation type="submission" date="2022-02" db="EMBL/GenBank/DDBJ databases">
        <title>Plant Genome Project.</title>
        <authorList>
            <person name="Zhang R.-G."/>
        </authorList>
    </citation>
    <scope>NUCLEOTIDE SEQUENCE</scope>
    <source>
        <strain evidence="1">AT1</strain>
    </source>
</reference>
<evidence type="ECO:0000313" key="2">
    <source>
        <dbReference type="Proteomes" id="UP001062846"/>
    </source>
</evidence>
<evidence type="ECO:0000313" key="1">
    <source>
        <dbReference type="EMBL" id="KAI8561203.1"/>
    </source>
</evidence>
<sequence length="52" mass="5851">MRNRNGTLRFSSGSTRGITNESYLPREIWVDILSRLPAKTAGQCKCICKHAL</sequence>
<keyword evidence="2" id="KW-1185">Reference proteome</keyword>
<dbReference type="Proteomes" id="UP001062846">
    <property type="component" value="Chromosome 4"/>
</dbReference>
<proteinExistence type="predicted"/>